<organism evidence="2 3">
    <name type="scientific">Toxocara canis</name>
    <name type="common">Canine roundworm</name>
    <dbReference type="NCBI Taxonomy" id="6265"/>
    <lineage>
        <taxon>Eukaryota</taxon>
        <taxon>Metazoa</taxon>
        <taxon>Ecdysozoa</taxon>
        <taxon>Nematoda</taxon>
        <taxon>Chromadorea</taxon>
        <taxon>Rhabditida</taxon>
        <taxon>Spirurina</taxon>
        <taxon>Ascaridomorpha</taxon>
        <taxon>Ascaridoidea</taxon>
        <taxon>Toxocaridae</taxon>
        <taxon>Toxocara</taxon>
    </lineage>
</organism>
<evidence type="ECO:0000313" key="3">
    <source>
        <dbReference type="WBParaSite" id="TCNE_0001957901-mRNA-1"/>
    </source>
</evidence>
<keyword evidence="2" id="KW-1185">Reference proteome</keyword>
<dbReference type="AlphaFoldDB" id="A0A183VFQ5"/>
<gene>
    <name evidence="1" type="ORF">TCNE_LOCUS19575</name>
</gene>
<proteinExistence type="predicted"/>
<dbReference type="WBParaSite" id="TCNE_0001957901-mRNA-1">
    <property type="protein sequence ID" value="TCNE_0001957901-mRNA-1"/>
    <property type="gene ID" value="TCNE_0001957901"/>
</dbReference>
<evidence type="ECO:0000313" key="2">
    <source>
        <dbReference type="Proteomes" id="UP000050794"/>
    </source>
</evidence>
<reference evidence="3" key="1">
    <citation type="submission" date="2016-06" db="UniProtKB">
        <authorList>
            <consortium name="WormBaseParasite"/>
        </authorList>
    </citation>
    <scope>IDENTIFICATION</scope>
</reference>
<dbReference type="Proteomes" id="UP000050794">
    <property type="component" value="Unassembled WGS sequence"/>
</dbReference>
<evidence type="ECO:0000313" key="1">
    <source>
        <dbReference type="EMBL" id="VDM50896.1"/>
    </source>
</evidence>
<reference evidence="1 2" key="2">
    <citation type="submission" date="2018-11" db="EMBL/GenBank/DDBJ databases">
        <authorList>
            <consortium name="Pathogen Informatics"/>
        </authorList>
    </citation>
    <scope>NUCLEOTIDE SEQUENCE [LARGE SCALE GENOMIC DNA]</scope>
</reference>
<protein>
    <submittedName>
        <fullName evidence="3">TOBE_2 domain-containing protein</fullName>
    </submittedName>
</protein>
<name>A0A183VFQ5_TOXCA</name>
<sequence length="136" mass="14604">MFISFRERAGEEYEVIASSLVLWNVESTRTLGSVPKAEPDVPPELSAGNVPELKPGSVSELAFGKVQGTACGSVPKAELGVMRELAFVNAPKLEPGIPPELTFDDVPESELGSVLGIAIPRSAWINISQRARVDMR</sequence>
<dbReference type="EMBL" id="UYWY01027129">
    <property type="protein sequence ID" value="VDM50896.1"/>
    <property type="molecule type" value="Genomic_DNA"/>
</dbReference>
<accession>A0A183VFQ5</accession>